<dbReference type="RefSeq" id="WP_186856346.1">
    <property type="nucleotide sequence ID" value="NZ_JACOON010000001.1"/>
</dbReference>
<keyword evidence="13" id="KW-0862">Zinc</keyword>
<dbReference type="InterPro" id="IPR012340">
    <property type="entry name" value="NA-bd_OB-fold"/>
</dbReference>
<evidence type="ECO:0000256" key="3">
    <source>
        <dbReference type="ARBA" id="ARBA00011738"/>
    </source>
</evidence>
<name>A0ABR7ECH6_9FIRM</name>
<dbReference type="PROSITE" id="PS50886">
    <property type="entry name" value="TRBD"/>
    <property type="match status" value="1"/>
</dbReference>
<keyword evidence="7 13" id="KW-0547">Nucleotide-binding</keyword>
<keyword evidence="8 13" id="KW-0067">ATP-binding</keyword>
<protein>
    <recommendedName>
        <fullName evidence="13">Methionine--tRNA ligase</fullName>
        <ecNumber evidence="13">6.1.1.10</ecNumber>
    </recommendedName>
    <alternativeName>
        <fullName evidence="13">Methionyl-tRNA synthetase</fullName>
        <shortName evidence="13">MetRS</shortName>
    </alternativeName>
</protein>
<dbReference type="CDD" id="cd07957">
    <property type="entry name" value="Anticodon_Ia_Met"/>
    <property type="match status" value="1"/>
</dbReference>
<evidence type="ECO:0000256" key="9">
    <source>
        <dbReference type="ARBA" id="ARBA00022884"/>
    </source>
</evidence>
<dbReference type="InterPro" id="IPR002547">
    <property type="entry name" value="tRNA-bd_dom"/>
</dbReference>
<dbReference type="SUPFAM" id="SSF52374">
    <property type="entry name" value="Nucleotidylyl transferase"/>
    <property type="match status" value="1"/>
</dbReference>
<evidence type="ECO:0000259" key="14">
    <source>
        <dbReference type="PROSITE" id="PS50886"/>
    </source>
</evidence>
<feature type="domain" description="TRNA-binding" evidence="14">
    <location>
        <begin position="545"/>
        <end position="643"/>
    </location>
</feature>
<reference evidence="15 16" key="1">
    <citation type="submission" date="2020-08" db="EMBL/GenBank/DDBJ databases">
        <title>Genome public.</title>
        <authorList>
            <person name="Liu C."/>
            <person name="Sun Q."/>
        </authorList>
    </citation>
    <scope>NUCLEOTIDE SEQUENCE [LARGE SCALE GENOMIC DNA]</scope>
    <source>
        <strain evidence="15 16">NSJ-35</strain>
    </source>
</reference>
<organism evidence="15 16">
    <name type="scientific">Christensenella tenuis</name>
    <dbReference type="NCBI Taxonomy" id="2763033"/>
    <lineage>
        <taxon>Bacteria</taxon>
        <taxon>Bacillati</taxon>
        <taxon>Bacillota</taxon>
        <taxon>Clostridia</taxon>
        <taxon>Christensenellales</taxon>
        <taxon>Christensenellaceae</taxon>
        <taxon>Christensenella</taxon>
    </lineage>
</organism>
<comment type="subcellular location">
    <subcellularLocation>
        <location evidence="2 13">Cytoplasm</location>
    </subcellularLocation>
</comment>
<dbReference type="HAMAP" id="MF_01228">
    <property type="entry name" value="Met_tRNA_synth_type2"/>
    <property type="match status" value="1"/>
</dbReference>
<dbReference type="Gene3D" id="1.10.730.10">
    <property type="entry name" value="Isoleucyl-tRNA Synthetase, Domain 1"/>
    <property type="match status" value="1"/>
</dbReference>
<comment type="function">
    <text evidence="1 13">Is required not only for elongation of protein synthesis but also for the initiation of all mRNA translation through initiator tRNA(fMet) aminoacylation.</text>
</comment>
<feature type="binding site" evidence="13">
    <location>
        <position position="127"/>
    </location>
    <ligand>
        <name>Zn(2+)</name>
        <dbReference type="ChEBI" id="CHEBI:29105"/>
    </ligand>
</feature>
<keyword evidence="16" id="KW-1185">Reference proteome</keyword>
<comment type="caution">
    <text evidence="13">Lacks conserved residue(s) required for the propagation of feature annotation.</text>
</comment>
<dbReference type="PANTHER" id="PTHR43326">
    <property type="entry name" value="METHIONYL-TRNA SYNTHETASE"/>
    <property type="match status" value="1"/>
</dbReference>
<dbReference type="Pfam" id="PF01588">
    <property type="entry name" value="tRNA_bind"/>
    <property type="match status" value="1"/>
</dbReference>
<evidence type="ECO:0000256" key="4">
    <source>
        <dbReference type="ARBA" id="ARBA00022490"/>
    </source>
</evidence>
<dbReference type="InterPro" id="IPR009080">
    <property type="entry name" value="tRNAsynth_Ia_anticodon-bd"/>
</dbReference>
<dbReference type="PANTHER" id="PTHR43326:SF1">
    <property type="entry name" value="METHIONINE--TRNA LIGASE, MITOCHONDRIAL"/>
    <property type="match status" value="1"/>
</dbReference>
<dbReference type="Pfam" id="PF09334">
    <property type="entry name" value="tRNA-synt_1g"/>
    <property type="match status" value="2"/>
</dbReference>
<dbReference type="Gene3D" id="2.40.50.140">
    <property type="entry name" value="Nucleic acid-binding proteins"/>
    <property type="match status" value="1"/>
</dbReference>
<feature type="short sequence motif" description="'HIGH' region" evidence="13">
    <location>
        <begin position="12"/>
        <end position="22"/>
    </location>
</feature>
<keyword evidence="4 13" id="KW-0963">Cytoplasm</keyword>
<dbReference type="InterPro" id="IPR014729">
    <property type="entry name" value="Rossmann-like_a/b/a_fold"/>
</dbReference>
<dbReference type="InterPro" id="IPR023457">
    <property type="entry name" value="Met-tRNA_synth_2"/>
</dbReference>
<evidence type="ECO:0000256" key="11">
    <source>
        <dbReference type="ARBA" id="ARBA00023146"/>
    </source>
</evidence>
<dbReference type="NCBIfam" id="TIGR00398">
    <property type="entry name" value="metG"/>
    <property type="match status" value="1"/>
</dbReference>
<dbReference type="InterPro" id="IPR015413">
    <property type="entry name" value="Methionyl/Leucyl_tRNA_Synth"/>
</dbReference>
<evidence type="ECO:0000256" key="7">
    <source>
        <dbReference type="ARBA" id="ARBA00022741"/>
    </source>
</evidence>
<dbReference type="PROSITE" id="PS00178">
    <property type="entry name" value="AA_TRNA_LIGASE_I"/>
    <property type="match status" value="1"/>
</dbReference>
<feature type="binding site" evidence="13">
    <location>
        <position position="144"/>
    </location>
    <ligand>
        <name>Zn(2+)</name>
        <dbReference type="ChEBI" id="CHEBI:29105"/>
    </ligand>
</feature>
<dbReference type="CDD" id="cd00814">
    <property type="entry name" value="MetRS_core"/>
    <property type="match status" value="1"/>
</dbReference>
<dbReference type="InterPro" id="IPR041872">
    <property type="entry name" value="Anticodon_Met"/>
</dbReference>
<dbReference type="SUPFAM" id="SSF50249">
    <property type="entry name" value="Nucleic acid-binding proteins"/>
    <property type="match status" value="1"/>
</dbReference>
<dbReference type="InterPro" id="IPR014758">
    <property type="entry name" value="Met-tRNA_synth"/>
</dbReference>
<proteinExistence type="inferred from homology"/>
<feature type="short sequence motif" description="'KMSKS' region" evidence="13">
    <location>
        <begin position="297"/>
        <end position="301"/>
    </location>
</feature>
<dbReference type="InterPro" id="IPR004495">
    <property type="entry name" value="Met-tRNA-synth_bsu_C"/>
</dbReference>
<evidence type="ECO:0000256" key="5">
    <source>
        <dbReference type="ARBA" id="ARBA00022555"/>
    </source>
</evidence>
<dbReference type="GO" id="GO:0004825">
    <property type="term" value="F:methionine-tRNA ligase activity"/>
    <property type="evidence" value="ECO:0007669"/>
    <property type="project" value="UniProtKB-EC"/>
</dbReference>
<comment type="caution">
    <text evidence="15">The sequence shown here is derived from an EMBL/GenBank/DDBJ whole genome shotgun (WGS) entry which is preliminary data.</text>
</comment>
<evidence type="ECO:0000256" key="13">
    <source>
        <dbReference type="HAMAP-Rule" id="MF_01228"/>
    </source>
</evidence>
<evidence type="ECO:0000256" key="6">
    <source>
        <dbReference type="ARBA" id="ARBA00022598"/>
    </source>
</evidence>
<evidence type="ECO:0000256" key="12">
    <source>
        <dbReference type="ARBA" id="ARBA00047364"/>
    </source>
</evidence>
<dbReference type="Gene3D" id="2.170.220.10">
    <property type="match status" value="1"/>
</dbReference>
<comment type="subunit">
    <text evidence="3 13">Homodimer.</text>
</comment>
<feature type="binding site" evidence="13">
    <location>
        <position position="147"/>
    </location>
    <ligand>
        <name>Zn(2+)</name>
        <dbReference type="ChEBI" id="CHEBI:29105"/>
    </ligand>
</feature>
<comment type="catalytic activity">
    <reaction evidence="12 13">
        <text>tRNA(Met) + L-methionine + ATP = L-methionyl-tRNA(Met) + AMP + diphosphate</text>
        <dbReference type="Rhea" id="RHEA:13481"/>
        <dbReference type="Rhea" id="RHEA-COMP:9667"/>
        <dbReference type="Rhea" id="RHEA-COMP:9698"/>
        <dbReference type="ChEBI" id="CHEBI:30616"/>
        <dbReference type="ChEBI" id="CHEBI:33019"/>
        <dbReference type="ChEBI" id="CHEBI:57844"/>
        <dbReference type="ChEBI" id="CHEBI:78442"/>
        <dbReference type="ChEBI" id="CHEBI:78530"/>
        <dbReference type="ChEBI" id="CHEBI:456215"/>
        <dbReference type="EC" id="6.1.1.10"/>
    </reaction>
</comment>
<evidence type="ECO:0000313" key="15">
    <source>
        <dbReference type="EMBL" id="MBC5646804.1"/>
    </source>
</evidence>
<evidence type="ECO:0000313" key="16">
    <source>
        <dbReference type="Proteomes" id="UP000606889"/>
    </source>
</evidence>
<keyword evidence="9 13" id="KW-0694">RNA-binding</keyword>
<keyword evidence="11 13" id="KW-0030">Aminoacyl-tRNA synthetase</keyword>
<comment type="similarity">
    <text evidence="13">Belongs to the class-I aminoacyl-tRNA synthetase family. MetG type 2A subfamily.</text>
</comment>
<evidence type="ECO:0000256" key="10">
    <source>
        <dbReference type="ARBA" id="ARBA00022917"/>
    </source>
</evidence>
<sequence length="643" mass="72855">MSEKFYITTPIYYPSDKLHIGHAYCTTAADSIARFKRQTGYDVMFLTGTDEHGQKIEKIATEKGMSPKEYVDGVVAQIKDLWKLMNITNDDFIRTTDKRHEECVQKIFQKLYDQGDIYKSEYESWYCTPCEAFWTDRQLADGKCPDCGREVHKVKEESYFFRASRYADKLIQYIEDHPEFIQPESRKNEMLNNFLLPGLEDLCVSRSSFKWGIPVPFDTEHVMYVWIDALSNYISALGYLSEDDSKFQKYWPADLHLVGKEIVRFHTITWPTILMALGLPLPKRVYGHGWLTLQGGKMSKSRGNVVDPVVLVGRYGVDAIRYFLMREAPLGSDLMFSNELLLSRINADLANDLGNLLSRTVAMIGKYFGGEVQRAGEVAPEDQELIDFAEKLSGRVDAMMSEWKVSEALTEIWQYIGMLNKYIDITMPWALAKDEAKKERLGSVMYHLAEGLRIVSVLIESVMPETAVRMRKQLGLDDRQELISWASIRAYGQLPAGIHVEKGEAIFPRIDIEKELAELDKLMAAAQAEKEPEKKEEIQQITIDEFKKVQLKTALVTACENLEGSDKLLKLTVKCGEETRTIVSGIRESFTAEEMIGKTVVIVANLKPAKLRGTLSEGMILAVGDNPNVSLVTADAKDGMTVG</sequence>
<evidence type="ECO:0000256" key="8">
    <source>
        <dbReference type="ARBA" id="ARBA00022840"/>
    </source>
</evidence>
<evidence type="ECO:0000256" key="1">
    <source>
        <dbReference type="ARBA" id="ARBA00003314"/>
    </source>
</evidence>
<keyword evidence="6 13" id="KW-0436">Ligase</keyword>
<dbReference type="CDD" id="cd02800">
    <property type="entry name" value="tRNA_bind_EcMetRS_like"/>
    <property type="match status" value="1"/>
</dbReference>
<keyword evidence="5 13" id="KW-0820">tRNA-binding</keyword>
<evidence type="ECO:0000256" key="2">
    <source>
        <dbReference type="ARBA" id="ARBA00004496"/>
    </source>
</evidence>
<dbReference type="Gene3D" id="3.40.50.620">
    <property type="entry name" value="HUPs"/>
    <property type="match status" value="1"/>
</dbReference>
<dbReference type="Pfam" id="PF19303">
    <property type="entry name" value="Anticodon_3"/>
    <property type="match status" value="1"/>
</dbReference>
<dbReference type="Proteomes" id="UP000606889">
    <property type="component" value="Unassembled WGS sequence"/>
</dbReference>
<accession>A0ABR7ECH6</accession>
<keyword evidence="10 13" id="KW-0648">Protein biosynthesis</keyword>
<dbReference type="InterPro" id="IPR033911">
    <property type="entry name" value="MetRS_core"/>
</dbReference>
<gene>
    <name evidence="13 15" type="primary">metG</name>
    <name evidence="15" type="ORF">H8S18_00390</name>
</gene>
<keyword evidence="13" id="KW-0479">Metal-binding</keyword>
<dbReference type="EC" id="6.1.1.10" evidence="13"/>
<dbReference type="NCBIfam" id="TIGR00399">
    <property type="entry name" value="metG_C_term"/>
    <property type="match status" value="1"/>
</dbReference>
<comment type="cofactor">
    <cofactor evidence="13">
        <name>Zn(2+)</name>
        <dbReference type="ChEBI" id="CHEBI:29105"/>
    </cofactor>
    <text evidence="13">Binds 1 zinc ion per subunit.</text>
</comment>
<dbReference type="EMBL" id="JACOON010000001">
    <property type="protein sequence ID" value="MBC5646804.1"/>
    <property type="molecule type" value="Genomic_DNA"/>
</dbReference>
<dbReference type="NCBIfam" id="NF008900">
    <property type="entry name" value="PRK12267.1"/>
    <property type="match status" value="1"/>
</dbReference>
<dbReference type="SUPFAM" id="SSF47323">
    <property type="entry name" value="Anticodon-binding domain of a subclass of class I aminoacyl-tRNA synthetases"/>
    <property type="match status" value="1"/>
</dbReference>
<feature type="binding site" evidence="13">
    <location>
        <position position="130"/>
    </location>
    <ligand>
        <name>Zn(2+)</name>
        <dbReference type="ChEBI" id="CHEBI:29105"/>
    </ligand>
</feature>
<dbReference type="InterPro" id="IPR001412">
    <property type="entry name" value="aa-tRNA-synth_I_CS"/>
</dbReference>
<dbReference type="PRINTS" id="PR01041">
    <property type="entry name" value="TRNASYNTHMET"/>
</dbReference>